<sequence length="82" mass="9647">MNMAEIDFCTRQMALSYFPYKFIVSPIVLLPWFKSSSVTLNIFFAYCHCSFQETLCIEKIDISTTKTTVKKREQFTMNINEI</sequence>
<dbReference type="EMBL" id="NJHN03000041">
    <property type="protein sequence ID" value="KAH9421454.1"/>
    <property type="molecule type" value="Genomic_DNA"/>
</dbReference>
<keyword evidence="2" id="KW-1185">Reference proteome</keyword>
<accession>A0ABQ8JFS8</accession>
<reference evidence="1 2" key="1">
    <citation type="journal article" date="2018" name="J. Allergy Clin. Immunol.">
        <title>High-quality assembly of Dermatophagoides pteronyssinus genome and transcriptome reveals a wide range of novel allergens.</title>
        <authorList>
            <person name="Liu X.Y."/>
            <person name="Yang K.Y."/>
            <person name="Wang M.Q."/>
            <person name="Kwok J.S."/>
            <person name="Zeng X."/>
            <person name="Yang Z."/>
            <person name="Xiao X.J."/>
            <person name="Lau C.P."/>
            <person name="Li Y."/>
            <person name="Huang Z.M."/>
            <person name="Ba J.G."/>
            <person name="Yim A.K."/>
            <person name="Ouyang C.Y."/>
            <person name="Ngai S.M."/>
            <person name="Chan T.F."/>
            <person name="Leung E.L."/>
            <person name="Liu L."/>
            <person name="Liu Z.G."/>
            <person name="Tsui S.K."/>
        </authorList>
    </citation>
    <scope>NUCLEOTIDE SEQUENCE [LARGE SCALE GENOMIC DNA]</scope>
    <source>
        <strain evidence="1">Derp</strain>
    </source>
</reference>
<organism evidence="1 2">
    <name type="scientific">Dermatophagoides pteronyssinus</name>
    <name type="common">European house dust mite</name>
    <dbReference type="NCBI Taxonomy" id="6956"/>
    <lineage>
        <taxon>Eukaryota</taxon>
        <taxon>Metazoa</taxon>
        <taxon>Ecdysozoa</taxon>
        <taxon>Arthropoda</taxon>
        <taxon>Chelicerata</taxon>
        <taxon>Arachnida</taxon>
        <taxon>Acari</taxon>
        <taxon>Acariformes</taxon>
        <taxon>Sarcoptiformes</taxon>
        <taxon>Astigmata</taxon>
        <taxon>Psoroptidia</taxon>
        <taxon>Analgoidea</taxon>
        <taxon>Pyroglyphidae</taxon>
        <taxon>Dermatophagoidinae</taxon>
        <taxon>Dermatophagoides</taxon>
    </lineage>
</organism>
<evidence type="ECO:0000313" key="1">
    <source>
        <dbReference type="EMBL" id="KAH9421454.1"/>
    </source>
</evidence>
<reference evidence="1 2" key="2">
    <citation type="journal article" date="2022" name="Mol. Biol. Evol.">
        <title>Comparative Genomics Reveals Insights into the Divergent Evolution of Astigmatic Mites and Household Pest Adaptations.</title>
        <authorList>
            <person name="Xiong Q."/>
            <person name="Wan A.T."/>
            <person name="Liu X."/>
            <person name="Fung C.S."/>
            <person name="Xiao X."/>
            <person name="Malainual N."/>
            <person name="Hou J."/>
            <person name="Wang L."/>
            <person name="Wang M."/>
            <person name="Yang K.Y."/>
            <person name="Cui Y."/>
            <person name="Leung E.L."/>
            <person name="Nong W."/>
            <person name="Shin S.K."/>
            <person name="Au S.W."/>
            <person name="Jeong K.Y."/>
            <person name="Chew F.T."/>
            <person name="Hui J.H."/>
            <person name="Leung T.F."/>
            <person name="Tungtrongchitr A."/>
            <person name="Zhong N."/>
            <person name="Liu Z."/>
            <person name="Tsui S.K."/>
        </authorList>
    </citation>
    <scope>NUCLEOTIDE SEQUENCE [LARGE SCALE GENOMIC DNA]</scope>
    <source>
        <strain evidence="1">Derp</strain>
    </source>
</reference>
<gene>
    <name evidence="1" type="ORF">DERP_010591</name>
</gene>
<dbReference type="Proteomes" id="UP000887458">
    <property type="component" value="Unassembled WGS sequence"/>
</dbReference>
<comment type="caution">
    <text evidence="1">The sequence shown here is derived from an EMBL/GenBank/DDBJ whole genome shotgun (WGS) entry which is preliminary data.</text>
</comment>
<protein>
    <submittedName>
        <fullName evidence="1">Uncharacterized protein</fullName>
    </submittedName>
</protein>
<proteinExistence type="predicted"/>
<name>A0ABQ8JFS8_DERPT</name>
<evidence type="ECO:0000313" key="2">
    <source>
        <dbReference type="Proteomes" id="UP000887458"/>
    </source>
</evidence>